<sequence length="56" mass="6085">MRLVNDRLGPGQELRVASQPLAHLHLRDIAGACPEHRDPRRAPDELGALLGLVPEG</sequence>
<proteinExistence type="predicted"/>
<dbReference type="Proteomes" id="UP000007076">
    <property type="component" value="Chromosome"/>
</dbReference>
<organism evidence="1 2">
    <name type="scientific">Kitasatospora setae (strain ATCC 33774 / DSM 43861 / JCM 3304 / KCC A-0304 / NBRC 14216 / KM-6054)</name>
    <name type="common">Streptomyces setae</name>
    <dbReference type="NCBI Taxonomy" id="452652"/>
    <lineage>
        <taxon>Bacteria</taxon>
        <taxon>Bacillati</taxon>
        <taxon>Actinomycetota</taxon>
        <taxon>Actinomycetes</taxon>
        <taxon>Kitasatosporales</taxon>
        <taxon>Streptomycetaceae</taxon>
        <taxon>Kitasatospora</taxon>
    </lineage>
</organism>
<dbReference type="PATRIC" id="fig|452652.3.peg.2173"/>
<keyword evidence="2" id="KW-1185">Reference proteome</keyword>
<dbReference type="AlphaFoldDB" id="E4N9V0"/>
<gene>
    <name evidence="1" type="ordered locus">KSE_21590</name>
</gene>
<accession>E4N9V0</accession>
<dbReference type="HOGENOM" id="CLU_3008299_0_0_11"/>
<dbReference type="EMBL" id="AP010968">
    <property type="protein sequence ID" value="BAJ27981.1"/>
    <property type="molecule type" value="Genomic_DNA"/>
</dbReference>
<name>E4N9V0_KITSK</name>
<dbReference type="KEGG" id="ksk:KSE_21590"/>
<evidence type="ECO:0000313" key="1">
    <source>
        <dbReference type="EMBL" id="BAJ27981.1"/>
    </source>
</evidence>
<protein>
    <submittedName>
        <fullName evidence="1">Uncharacterized protein</fullName>
    </submittedName>
</protein>
<evidence type="ECO:0000313" key="2">
    <source>
        <dbReference type="Proteomes" id="UP000007076"/>
    </source>
</evidence>
<reference evidence="1 2" key="1">
    <citation type="journal article" date="2010" name="DNA Res.">
        <title>Genome sequence of Kitasatospora setae NBRC 14216T: an evolutionary snapshot of the family Streptomycetaceae.</title>
        <authorList>
            <person name="Ichikawa N."/>
            <person name="Oguchi A."/>
            <person name="Ikeda H."/>
            <person name="Ishikawa J."/>
            <person name="Kitani S."/>
            <person name="Watanabe Y."/>
            <person name="Nakamura S."/>
            <person name="Katano Y."/>
            <person name="Kishi E."/>
            <person name="Sasagawa M."/>
            <person name="Ankai A."/>
            <person name="Fukui S."/>
            <person name="Hashimoto Y."/>
            <person name="Kamata S."/>
            <person name="Otoguro M."/>
            <person name="Tanikawa S."/>
            <person name="Nihira T."/>
            <person name="Horinouchi S."/>
            <person name="Ohnishi Y."/>
            <person name="Hayakawa M."/>
            <person name="Kuzuyama T."/>
            <person name="Arisawa A."/>
            <person name="Nomoto F."/>
            <person name="Miura H."/>
            <person name="Takahashi Y."/>
            <person name="Fujita N."/>
        </authorList>
    </citation>
    <scope>NUCLEOTIDE SEQUENCE [LARGE SCALE GENOMIC DNA]</scope>
    <source>
        <strain evidence="2">ATCC 33774 / DSM 43861 / JCM 3304 / KCC A-0304 / NBRC 14216 / KM-6054</strain>
    </source>
</reference>
<dbReference type="RefSeq" id="WP_014135299.1">
    <property type="nucleotide sequence ID" value="NC_016109.1"/>
</dbReference>